<proteinExistence type="predicted"/>
<dbReference type="PANTHER" id="PTHR48258">
    <property type="entry name" value="DUF4218 DOMAIN-CONTAINING PROTEIN-RELATED"/>
    <property type="match status" value="1"/>
</dbReference>
<reference evidence="3 4" key="1">
    <citation type="journal article" date="2014" name="Am. J. Bot.">
        <title>Genome assembly and annotation for red clover (Trifolium pratense; Fabaceae).</title>
        <authorList>
            <person name="Istvanek J."/>
            <person name="Jaros M."/>
            <person name="Krenek A."/>
            <person name="Repkova J."/>
        </authorList>
    </citation>
    <scope>NUCLEOTIDE SEQUENCE [LARGE SCALE GENOMIC DNA]</scope>
    <source>
        <strain evidence="4">cv. Tatra</strain>
        <tissue evidence="3">Young leaves</tissue>
    </source>
</reference>
<dbReference type="STRING" id="57577.A0A2K3MEG5"/>
<dbReference type="InterPro" id="IPR025312">
    <property type="entry name" value="DUF4216"/>
</dbReference>
<dbReference type="Pfam" id="PF13952">
    <property type="entry name" value="DUF4216"/>
    <property type="match status" value="1"/>
</dbReference>
<dbReference type="PANTHER" id="PTHR48258:SF11">
    <property type="entry name" value="TDCA1-ORF2 PROTEIN"/>
    <property type="match status" value="1"/>
</dbReference>
<accession>A0A2K3MEG5</accession>
<reference evidence="3 4" key="2">
    <citation type="journal article" date="2017" name="Front. Plant Sci.">
        <title>Gene Classification and Mining of Molecular Markers Useful in Red Clover (Trifolium pratense) Breeding.</title>
        <authorList>
            <person name="Istvanek J."/>
            <person name="Dluhosova J."/>
            <person name="Dluhos P."/>
            <person name="Patkova L."/>
            <person name="Nedelnik J."/>
            <person name="Repkova J."/>
        </authorList>
    </citation>
    <scope>NUCLEOTIDE SEQUENCE [LARGE SCALE GENOMIC DNA]</scope>
    <source>
        <strain evidence="4">cv. Tatra</strain>
        <tissue evidence="3">Young leaves</tissue>
    </source>
</reference>
<name>A0A2K3MEG5_TRIPR</name>
<feature type="domain" description="DUF4216" evidence="2">
    <location>
        <begin position="31"/>
        <end position="104"/>
    </location>
</feature>
<evidence type="ECO:0000259" key="2">
    <source>
        <dbReference type="Pfam" id="PF13952"/>
    </source>
</evidence>
<organism evidence="3 4">
    <name type="scientific">Trifolium pratense</name>
    <name type="common">Red clover</name>
    <dbReference type="NCBI Taxonomy" id="57577"/>
    <lineage>
        <taxon>Eukaryota</taxon>
        <taxon>Viridiplantae</taxon>
        <taxon>Streptophyta</taxon>
        <taxon>Embryophyta</taxon>
        <taxon>Tracheophyta</taxon>
        <taxon>Spermatophyta</taxon>
        <taxon>Magnoliopsida</taxon>
        <taxon>eudicotyledons</taxon>
        <taxon>Gunneridae</taxon>
        <taxon>Pentapetalae</taxon>
        <taxon>rosids</taxon>
        <taxon>fabids</taxon>
        <taxon>Fabales</taxon>
        <taxon>Fabaceae</taxon>
        <taxon>Papilionoideae</taxon>
        <taxon>50 kb inversion clade</taxon>
        <taxon>NPAAA clade</taxon>
        <taxon>Hologalegina</taxon>
        <taxon>IRL clade</taxon>
        <taxon>Trifolieae</taxon>
        <taxon>Trifolium</taxon>
    </lineage>
</organism>
<protein>
    <recommendedName>
        <fullName evidence="2">DUF4216 domain-containing protein</fullName>
    </recommendedName>
</protein>
<dbReference type="AlphaFoldDB" id="A0A2K3MEG5"/>
<evidence type="ECO:0000256" key="1">
    <source>
        <dbReference type="SAM" id="MobiDB-lite"/>
    </source>
</evidence>
<evidence type="ECO:0000313" key="4">
    <source>
        <dbReference type="Proteomes" id="UP000236291"/>
    </source>
</evidence>
<evidence type="ECO:0000313" key="3">
    <source>
        <dbReference type="EMBL" id="PNX89178.1"/>
    </source>
</evidence>
<feature type="region of interest" description="Disordered" evidence="1">
    <location>
        <begin position="177"/>
        <end position="202"/>
    </location>
</feature>
<dbReference type="Proteomes" id="UP000236291">
    <property type="component" value="Unassembled WGS sequence"/>
</dbReference>
<sequence>MSTTNCGVSVQGGENETIDNDYYGVLTDIVEVFYTGWPIKMLVLFKCDWFDPTLNQGTKVDNYGTVEVRASRKYKNYDPFIFAQQAKQVYFTQYPEGQKDWLAVIKTKARSTIQTLKASKLEKDIPYQDESITQSHATIANDNLEESLVDLVGEVEEGYAPFLDELSFEWDKDVEIEVEESVEDEDEDNEEKNDDNDEIDSD</sequence>
<comment type="caution">
    <text evidence="3">The sequence shown here is derived from an EMBL/GenBank/DDBJ whole genome shotgun (WGS) entry which is preliminary data.</text>
</comment>
<gene>
    <name evidence="3" type="ORF">L195_g045295</name>
</gene>
<dbReference type="EMBL" id="ASHM01058918">
    <property type="protein sequence ID" value="PNX89178.1"/>
    <property type="molecule type" value="Genomic_DNA"/>
</dbReference>